<feature type="compositionally biased region" description="Basic and acidic residues" evidence="1">
    <location>
        <begin position="665"/>
        <end position="674"/>
    </location>
</feature>
<feature type="compositionally biased region" description="Low complexity" evidence="1">
    <location>
        <begin position="774"/>
        <end position="797"/>
    </location>
</feature>
<feature type="compositionally biased region" description="Acidic residues" evidence="1">
    <location>
        <begin position="860"/>
        <end position="877"/>
    </location>
</feature>
<dbReference type="CDD" id="cd00160">
    <property type="entry name" value="RhoGEF"/>
    <property type="match status" value="1"/>
</dbReference>
<evidence type="ECO:0000313" key="3">
    <source>
        <dbReference type="Proteomes" id="UP000887566"/>
    </source>
</evidence>
<keyword evidence="3" id="KW-1185">Reference proteome</keyword>
<dbReference type="GO" id="GO:0030139">
    <property type="term" value="C:endocytic vesicle"/>
    <property type="evidence" value="ECO:0007669"/>
    <property type="project" value="TreeGrafter"/>
</dbReference>
<dbReference type="Pfam" id="PF00621">
    <property type="entry name" value="RhoGEF"/>
    <property type="match status" value="1"/>
</dbReference>
<reference evidence="4" key="1">
    <citation type="submission" date="2022-11" db="UniProtKB">
        <authorList>
            <consortium name="WormBaseParasite"/>
        </authorList>
    </citation>
    <scope>IDENTIFICATION</scope>
</reference>
<dbReference type="CDD" id="cd13244">
    <property type="entry name" value="PH_PLEKHG5_G6"/>
    <property type="match status" value="1"/>
</dbReference>
<sequence length="955" mass="106338">MLSRLQFFREAERTARDDPGPALDIEEHWSVLVRDNQVIYLLQQMTDLHHYMQLLQKDGYLKEIDARLVFQNFAELYRCNMAFWRRAILPVLRHSRATGTPLDPSLMAEGFAEIDSWVLCYIRFNLEHATAHAYVQKKQKDNDMFREFLGWAESLQGMRRLRLEDTLASPMQRLTRYHLLLKAVLKHTSDAEAKQALQQMIEKSESAAGRLNHELSNKHQLDLLRTIMMTIDSYDVIDPEDMEKLQVVPPRERVILDLTAPMPLCRRLMMRRLITKGELKIREGRQSPKIETLCLLFTDMFLICKPTNRRCDRFRIIKPPYHVSTIRATPLPDAIGFSLICFTEFGVPSASYVMLTTTTEDARRWLEMIGMAKEEFKLAQISEGPDVYQSLFSSRDELTVGGGSSRHSSVSSAPSRRVSIGSIDYQRALSFKNNGSSGIIDRPQQDILIAHRKSSSMDSQVVAAQAQANGYFRDQPHMHKAATVASAEQLDRHREPSVSRLVQRSLSRGDEPPRSNHHHLSVVDAANAILSQSRSAVDLHTSDSEEHTTAENGVCAASADDEEGPLRRSRSNSSGADILAKIFRRNKSPRRSGRERDDRSTSPTPGRLSGPPSPSPARRSVSQEECARLDINGQLEWRQSSERLPGGRSPSPGRRTPTSPVFFNLREKHEREQEGSTEDEPAEQDHNGGEHSDATVTAPPASNGGRRFERRYHTADGIEALKPKSGGCPSGILKRFSWNVSSAVGNAASAARNKSNNGSHSKLCEQNSTRKHSNSSTVASSESFSSGSTSGVSSSGSQLAINDHSVINEVDDAAMMDDSAVFCHVSTVAVGEHHSQLIDSEKQQRMLRISLSGTAGQMAIDDDDVTIGRDEGDDSDSDPPPLPSNPPPPVVLPAKKAIPTIETQLPTPDWSPSTAHKFNGIDAVKAPSKWDKEPSTRQELIRFILQQGDLETSDV</sequence>
<evidence type="ECO:0000259" key="2">
    <source>
        <dbReference type="PROSITE" id="PS50010"/>
    </source>
</evidence>
<dbReference type="GO" id="GO:0043542">
    <property type="term" value="P:endothelial cell migration"/>
    <property type="evidence" value="ECO:0007669"/>
    <property type="project" value="TreeGrafter"/>
</dbReference>
<protein>
    <submittedName>
        <fullName evidence="4">DH domain-containing protein</fullName>
    </submittedName>
</protein>
<feature type="compositionally biased region" description="Low complexity" evidence="1">
    <location>
        <begin position="601"/>
        <end position="620"/>
    </location>
</feature>
<dbReference type="SUPFAM" id="SSF50729">
    <property type="entry name" value="PH domain-like"/>
    <property type="match status" value="1"/>
</dbReference>
<dbReference type="GO" id="GO:0005085">
    <property type="term" value="F:guanyl-nucleotide exchange factor activity"/>
    <property type="evidence" value="ECO:0007669"/>
    <property type="project" value="InterPro"/>
</dbReference>
<dbReference type="Proteomes" id="UP000887566">
    <property type="component" value="Unplaced"/>
</dbReference>
<dbReference type="PANTHER" id="PTHR13217">
    <property type="entry name" value="PLECKSTRIN HOMOLOGY DOMAIN-CONTAINING FAMILY G MEMBER 7"/>
    <property type="match status" value="1"/>
</dbReference>
<dbReference type="InterPro" id="IPR035899">
    <property type="entry name" value="DBL_dom_sf"/>
</dbReference>
<dbReference type="InterPro" id="IPR000219">
    <property type="entry name" value="DH_dom"/>
</dbReference>
<feature type="domain" description="DH" evidence="2">
    <location>
        <begin position="30"/>
        <end position="214"/>
    </location>
</feature>
<evidence type="ECO:0000313" key="4">
    <source>
        <dbReference type="WBParaSite" id="PSAMB.scaffold2475size22974.g18015.t1"/>
    </source>
</evidence>
<feature type="compositionally biased region" description="Pro residues" evidence="1">
    <location>
        <begin position="878"/>
        <end position="891"/>
    </location>
</feature>
<organism evidence="3 4">
    <name type="scientific">Plectus sambesii</name>
    <dbReference type="NCBI Taxonomy" id="2011161"/>
    <lineage>
        <taxon>Eukaryota</taxon>
        <taxon>Metazoa</taxon>
        <taxon>Ecdysozoa</taxon>
        <taxon>Nematoda</taxon>
        <taxon>Chromadorea</taxon>
        <taxon>Plectida</taxon>
        <taxon>Plectina</taxon>
        <taxon>Plectoidea</taxon>
        <taxon>Plectidae</taxon>
        <taxon>Plectus</taxon>
    </lineage>
</organism>
<feature type="compositionally biased region" description="Basic and acidic residues" evidence="1">
    <location>
        <begin position="683"/>
        <end position="693"/>
    </location>
</feature>
<dbReference type="GO" id="GO:0007266">
    <property type="term" value="P:Rho protein signal transduction"/>
    <property type="evidence" value="ECO:0007669"/>
    <property type="project" value="TreeGrafter"/>
</dbReference>
<feature type="region of interest" description="Disordered" evidence="1">
    <location>
        <begin position="749"/>
        <end position="797"/>
    </location>
</feature>
<feature type="region of interest" description="Disordered" evidence="1">
    <location>
        <begin position="534"/>
        <end position="707"/>
    </location>
</feature>
<feature type="region of interest" description="Disordered" evidence="1">
    <location>
        <begin position="854"/>
        <end position="893"/>
    </location>
</feature>
<feature type="compositionally biased region" description="Basic and acidic residues" evidence="1">
    <location>
        <begin position="540"/>
        <end position="549"/>
    </location>
</feature>
<dbReference type="AlphaFoldDB" id="A0A914VSR1"/>
<feature type="compositionally biased region" description="Low complexity" evidence="1">
    <location>
        <begin position="749"/>
        <end position="759"/>
    </location>
</feature>
<accession>A0A914VSR1</accession>
<dbReference type="GO" id="GO:0005886">
    <property type="term" value="C:plasma membrane"/>
    <property type="evidence" value="ECO:0007669"/>
    <property type="project" value="TreeGrafter"/>
</dbReference>
<dbReference type="PROSITE" id="PS50010">
    <property type="entry name" value="DH_2"/>
    <property type="match status" value="1"/>
</dbReference>
<dbReference type="SMART" id="SM00233">
    <property type="entry name" value="PH"/>
    <property type="match status" value="1"/>
</dbReference>
<evidence type="ECO:0000256" key="1">
    <source>
        <dbReference type="SAM" id="MobiDB-lite"/>
    </source>
</evidence>
<dbReference type="SMART" id="SM00325">
    <property type="entry name" value="RhoGEF"/>
    <property type="match status" value="1"/>
</dbReference>
<feature type="region of interest" description="Disordered" evidence="1">
    <location>
        <begin position="487"/>
        <end position="518"/>
    </location>
</feature>
<proteinExistence type="predicted"/>
<dbReference type="InterPro" id="IPR001849">
    <property type="entry name" value="PH_domain"/>
</dbReference>
<name>A0A914VSR1_9BILA</name>
<dbReference type="GO" id="GO:0030424">
    <property type="term" value="C:axon"/>
    <property type="evidence" value="ECO:0007669"/>
    <property type="project" value="TreeGrafter"/>
</dbReference>
<feature type="compositionally biased region" description="Basic residues" evidence="1">
    <location>
        <begin position="582"/>
        <end position="591"/>
    </location>
</feature>
<dbReference type="Gene3D" id="1.20.900.10">
    <property type="entry name" value="Dbl homology (DH) domain"/>
    <property type="match status" value="1"/>
</dbReference>
<dbReference type="InterPro" id="IPR011993">
    <property type="entry name" value="PH-like_dom_sf"/>
</dbReference>
<dbReference type="InterPro" id="IPR040181">
    <property type="entry name" value="PKHG5/7"/>
</dbReference>
<dbReference type="SUPFAM" id="SSF48065">
    <property type="entry name" value="DBL homology domain (DH-domain)"/>
    <property type="match status" value="1"/>
</dbReference>
<dbReference type="WBParaSite" id="PSAMB.scaffold2475size22974.g18015.t1">
    <property type="protein sequence ID" value="PSAMB.scaffold2475size22974.g18015.t1"/>
    <property type="gene ID" value="PSAMB.scaffold2475size22974.g18015"/>
</dbReference>
<dbReference type="PANTHER" id="PTHR13217:SF11">
    <property type="entry name" value="PLECKSTRIN HOMOLOGY DOMAIN-CONTAINING FAMILY G MEMBER 5"/>
    <property type="match status" value="1"/>
</dbReference>
<dbReference type="Gene3D" id="2.30.29.30">
    <property type="entry name" value="Pleckstrin-homology domain (PH domain)/Phosphotyrosine-binding domain (PTB)"/>
    <property type="match status" value="1"/>
</dbReference>
<feature type="compositionally biased region" description="Low complexity" evidence="1">
    <location>
        <begin position="646"/>
        <end position="660"/>
    </location>
</feature>